<evidence type="ECO:0000313" key="1">
    <source>
        <dbReference type="EMBL" id="KAK5986052.1"/>
    </source>
</evidence>
<sequence>MLLPTISRSLLRYLSELNQLRPVCVPSNSIPLRRFSSQGAREPIQTSDVTEAEEPTISEEISYEDQLKALMPSENVWSRAPFKHHKKIKDVIAELEVGPDFIDAANFHLVGHNLWTSWLVYGCKINEVRLLVGNQQTV</sequence>
<reference evidence="1 2" key="1">
    <citation type="submission" date="2019-10" db="EMBL/GenBank/DDBJ databases">
        <title>Assembly and Annotation for the nematode Trichostrongylus colubriformis.</title>
        <authorList>
            <person name="Martin J."/>
        </authorList>
    </citation>
    <scope>NUCLEOTIDE SEQUENCE [LARGE SCALE GENOMIC DNA]</scope>
    <source>
        <strain evidence="1">G859</strain>
        <tissue evidence="1">Whole worm</tissue>
    </source>
</reference>
<evidence type="ECO:0000313" key="2">
    <source>
        <dbReference type="Proteomes" id="UP001331761"/>
    </source>
</evidence>
<organism evidence="1 2">
    <name type="scientific">Trichostrongylus colubriformis</name>
    <name type="common">Black scour worm</name>
    <dbReference type="NCBI Taxonomy" id="6319"/>
    <lineage>
        <taxon>Eukaryota</taxon>
        <taxon>Metazoa</taxon>
        <taxon>Ecdysozoa</taxon>
        <taxon>Nematoda</taxon>
        <taxon>Chromadorea</taxon>
        <taxon>Rhabditida</taxon>
        <taxon>Rhabditina</taxon>
        <taxon>Rhabditomorpha</taxon>
        <taxon>Strongyloidea</taxon>
        <taxon>Trichostrongylidae</taxon>
        <taxon>Trichostrongylus</taxon>
    </lineage>
</organism>
<keyword evidence="2" id="KW-1185">Reference proteome</keyword>
<protein>
    <submittedName>
        <fullName evidence="1">Uncharacterized protein</fullName>
    </submittedName>
</protein>
<dbReference type="Proteomes" id="UP001331761">
    <property type="component" value="Unassembled WGS sequence"/>
</dbReference>
<name>A0AAN8G2N3_TRICO</name>
<proteinExistence type="predicted"/>
<dbReference type="EMBL" id="WIXE01001050">
    <property type="protein sequence ID" value="KAK5986052.1"/>
    <property type="molecule type" value="Genomic_DNA"/>
</dbReference>
<dbReference type="AlphaFoldDB" id="A0AAN8G2N3"/>
<gene>
    <name evidence="1" type="ORF">GCK32_021224</name>
</gene>
<accession>A0AAN8G2N3</accession>
<comment type="caution">
    <text evidence="1">The sequence shown here is derived from an EMBL/GenBank/DDBJ whole genome shotgun (WGS) entry which is preliminary data.</text>
</comment>